<dbReference type="EMBL" id="KZ679016">
    <property type="protein sequence ID" value="PSS10681.1"/>
    <property type="molecule type" value="Genomic_DNA"/>
</dbReference>
<proteinExistence type="predicted"/>
<name>A0A2T3ATA3_AMORE</name>
<sequence>MTEKQSGLYVYVCIYVSIYLADEKWTWENVMNEIDWSIGDDDDDDDERVYVCISYMVYKEENSSLNDQEQA</sequence>
<dbReference type="AlphaFoldDB" id="A0A2T3ATA3"/>
<dbReference type="Proteomes" id="UP000241818">
    <property type="component" value="Unassembled WGS sequence"/>
</dbReference>
<evidence type="ECO:0000313" key="1">
    <source>
        <dbReference type="EMBL" id="PSS10681.1"/>
    </source>
</evidence>
<dbReference type="GeneID" id="36571816"/>
<reference evidence="1 2" key="1">
    <citation type="journal article" date="2018" name="New Phytol.">
        <title>Comparative genomics and transcriptomics depict ericoid mycorrhizal fungi as versatile saprotrophs and plant mutualists.</title>
        <authorList>
            <person name="Martino E."/>
            <person name="Morin E."/>
            <person name="Grelet G.A."/>
            <person name="Kuo A."/>
            <person name="Kohler A."/>
            <person name="Daghino S."/>
            <person name="Barry K.W."/>
            <person name="Cichocki N."/>
            <person name="Clum A."/>
            <person name="Dockter R.B."/>
            <person name="Hainaut M."/>
            <person name="Kuo R.C."/>
            <person name="LaButti K."/>
            <person name="Lindahl B.D."/>
            <person name="Lindquist E.A."/>
            <person name="Lipzen A."/>
            <person name="Khouja H.R."/>
            <person name="Magnuson J."/>
            <person name="Murat C."/>
            <person name="Ohm R.A."/>
            <person name="Singer S.W."/>
            <person name="Spatafora J.W."/>
            <person name="Wang M."/>
            <person name="Veneault-Fourrey C."/>
            <person name="Henrissat B."/>
            <person name="Grigoriev I.V."/>
            <person name="Martin F.M."/>
            <person name="Perotto S."/>
        </authorList>
    </citation>
    <scope>NUCLEOTIDE SEQUENCE [LARGE SCALE GENOMIC DNA]</scope>
    <source>
        <strain evidence="1 2">ATCC 22711</strain>
    </source>
</reference>
<gene>
    <name evidence="1" type="ORF">M430DRAFT_177768</name>
</gene>
<organism evidence="1 2">
    <name type="scientific">Amorphotheca resinae ATCC 22711</name>
    <dbReference type="NCBI Taxonomy" id="857342"/>
    <lineage>
        <taxon>Eukaryota</taxon>
        <taxon>Fungi</taxon>
        <taxon>Dikarya</taxon>
        <taxon>Ascomycota</taxon>
        <taxon>Pezizomycotina</taxon>
        <taxon>Leotiomycetes</taxon>
        <taxon>Helotiales</taxon>
        <taxon>Amorphothecaceae</taxon>
        <taxon>Amorphotheca</taxon>
    </lineage>
</organism>
<evidence type="ECO:0000313" key="2">
    <source>
        <dbReference type="Proteomes" id="UP000241818"/>
    </source>
</evidence>
<keyword evidence="2" id="KW-1185">Reference proteome</keyword>
<dbReference type="RefSeq" id="XP_024717860.1">
    <property type="nucleotide sequence ID" value="XM_024863735.1"/>
</dbReference>
<protein>
    <submittedName>
        <fullName evidence="1">Uncharacterized protein</fullName>
    </submittedName>
</protein>
<dbReference type="InParanoid" id="A0A2T3ATA3"/>
<accession>A0A2T3ATA3</accession>